<keyword evidence="2" id="KW-0413">Isomerase</keyword>
<organism evidence="2 3">
    <name type="scientific">Pelagicoccus enzymogenes</name>
    <dbReference type="NCBI Taxonomy" id="2773457"/>
    <lineage>
        <taxon>Bacteria</taxon>
        <taxon>Pseudomonadati</taxon>
        <taxon>Verrucomicrobiota</taxon>
        <taxon>Opitutia</taxon>
        <taxon>Puniceicoccales</taxon>
        <taxon>Pelagicoccaceae</taxon>
        <taxon>Pelagicoccus</taxon>
    </lineage>
</organism>
<dbReference type="RefSeq" id="WP_191615059.1">
    <property type="nucleotide sequence ID" value="NZ_JACYFG010000002.1"/>
</dbReference>
<comment type="caution">
    <text evidence="2">The sequence shown here is derived from an EMBL/GenBank/DDBJ whole genome shotgun (WGS) entry which is preliminary data.</text>
</comment>
<sequence>MKAGLVSITFRALSPEEIVRQVSAAGLEGIEWGGDVHVPHGRLLRAKEVRRLTEDAGLAVSAYGSYYRFDDCISHCAEDEPSWNAVLDTACELGAPSVRVWAGRLGSAAISGEHRSRIVERCREIGEQAQGRGITVDLEFHDNTLTDTNDSTALFLDEVAHPNVFTLWQPYLSVEQGYRLRGLRQLLGKVSNIHCNHFAKEGWPHSLLLEEGEDAWSEFLEVLRSDGRERWISIEHVKGHELESFRRDAATLRRWVAGMGE</sequence>
<dbReference type="EMBL" id="JACYFG010000002">
    <property type="protein sequence ID" value="MBD5777928.1"/>
    <property type="molecule type" value="Genomic_DNA"/>
</dbReference>
<feature type="domain" description="Xylose isomerase-like TIM barrel" evidence="1">
    <location>
        <begin position="19"/>
        <end position="254"/>
    </location>
</feature>
<dbReference type="InterPro" id="IPR050312">
    <property type="entry name" value="IolE/XylAMocC-like"/>
</dbReference>
<name>A0A927IFR4_9BACT</name>
<dbReference type="InterPro" id="IPR036237">
    <property type="entry name" value="Xyl_isomerase-like_sf"/>
</dbReference>
<dbReference type="PANTHER" id="PTHR12110">
    <property type="entry name" value="HYDROXYPYRUVATE ISOMERASE"/>
    <property type="match status" value="1"/>
</dbReference>
<reference evidence="2" key="1">
    <citation type="submission" date="2020-09" db="EMBL/GenBank/DDBJ databases">
        <title>Pelagicoccus enzymogenes sp. nov. with an EPS production, isolated from marine sediment.</title>
        <authorList>
            <person name="Feng X."/>
        </authorList>
    </citation>
    <scope>NUCLEOTIDE SEQUENCE</scope>
    <source>
        <strain evidence="2">NFK12</strain>
    </source>
</reference>
<protein>
    <submittedName>
        <fullName evidence="2">Sugar phosphate isomerase/epimerase</fullName>
    </submittedName>
</protein>
<dbReference type="SUPFAM" id="SSF51658">
    <property type="entry name" value="Xylose isomerase-like"/>
    <property type="match status" value="1"/>
</dbReference>
<gene>
    <name evidence="2" type="ORF">IEN85_00280</name>
</gene>
<proteinExistence type="predicted"/>
<evidence type="ECO:0000313" key="2">
    <source>
        <dbReference type="EMBL" id="MBD5777928.1"/>
    </source>
</evidence>
<accession>A0A927IFR4</accession>
<dbReference type="Proteomes" id="UP000622317">
    <property type="component" value="Unassembled WGS sequence"/>
</dbReference>
<evidence type="ECO:0000259" key="1">
    <source>
        <dbReference type="Pfam" id="PF01261"/>
    </source>
</evidence>
<dbReference type="Gene3D" id="3.20.20.150">
    <property type="entry name" value="Divalent-metal-dependent TIM barrel enzymes"/>
    <property type="match status" value="1"/>
</dbReference>
<dbReference type="GO" id="GO:0016853">
    <property type="term" value="F:isomerase activity"/>
    <property type="evidence" value="ECO:0007669"/>
    <property type="project" value="UniProtKB-KW"/>
</dbReference>
<dbReference type="Pfam" id="PF01261">
    <property type="entry name" value="AP_endonuc_2"/>
    <property type="match status" value="1"/>
</dbReference>
<keyword evidence="3" id="KW-1185">Reference proteome</keyword>
<dbReference type="PANTHER" id="PTHR12110:SF41">
    <property type="entry name" value="INOSOSE DEHYDRATASE"/>
    <property type="match status" value="1"/>
</dbReference>
<dbReference type="InterPro" id="IPR013022">
    <property type="entry name" value="Xyl_isomerase-like_TIM-brl"/>
</dbReference>
<dbReference type="AlphaFoldDB" id="A0A927IFR4"/>
<evidence type="ECO:0000313" key="3">
    <source>
        <dbReference type="Proteomes" id="UP000622317"/>
    </source>
</evidence>